<dbReference type="Proteomes" id="UP000555322">
    <property type="component" value="Unassembled WGS sequence"/>
</dbReference>
<protein>
    <recommendedName>
        <fullName evidence="4">DUF4402 domain-containing protein</fullName>
    </recommendedName>
</protein>
<organism evidence="2 3">
    <name type="scientific">Acinetobacter terrestris</name>
    <dbReference type="NCBI Taxonomy" id="2529843"/>
    <lineage>
        <taxon>Bacteria</taxon>
        <taxon>Pseudomonadati</taxon>
        <taxon>Pseudomonadota</taxon>
        <taxon>Gammaproteobacteria</taxon>
        <taxon>Moraxellales</taxon>
        <taxon>Moraxellaceae</taxon>
        <taxon>Acinetobacter</taxon>
        <taxon>Acinetobacter Taxon 24</taxon>
    </lineage>
</organism>
<keyword evidence="3" id="KW-1185">Reference proteome</keyword>
<dbReference type="EMBL" id="JABERJ010000006">
    <property type="protein sequence ID" value="NNH25381.1"/>
    <property type="molecule type" value="Genomic_DNA"/>
</dbReference>
<name>A0ABX1UQ83_9GAMM</name>
<evidence type="ECO:0000256" key="1">
    <source>
        <dbReference type="SAM" id="SignalP"/>
    </source>
</evidence>
<gene>
    <name evidence="2" type="ORF">HLH15_02550</name>
</gene>
<evidence type="ECO:0008006" key="4">
    <source>
        <dbReference type="Google" id="ProtNLM"/>
    </source>
</evidence>
<keyword evidence="1" id="KW-0732">Signal</keyword>
<accession>A0ABX1UQ83</accession>
<feature type="chain" id="PRO_5047268960" description="DUF4402 domain-containing protein" evidence="1">
    <location>
        <begin position="24"/>
        <end position="162"/>
    </location>
</feature>
<evidence type="ECO:0000313" key="2">
    <source>
        <dbReference type="EMBL" id="NNH25381.1"/>
    </source>
</evidence>
<proteinExistence type="predicted"/>
<sequence length="162" mass="17025">MNKTIQAALAALAFGVCVTSVHAGEADRGGGHKPGKSSCGHDCKGKIDIVLEVPKHCDLDIADSSLVLTEQNNYTDATTFGVRTNADYSLTITPPGTLVNGNRSVPVSVQTTRRGGAAYSSGSTVTWDGREHTYGVRAQARNIGIGTYAGTYRGTYGVEVKF</sequence>
<reference evidence="2 3" key="1">
    <citation type="submission" date="2020-04" db="EMBL/GenBank/DDBJ databases">
        <title>Acinetobacter Taxon 24.</title>
        <authorList>
            <person name="Nemec A."/>
            <person name="Radolfova-Krizova L."/>
            <person name="Higgins P.G."/>
            <person name="Spanelova P."/>
        </authorList>
    </citation>
    <scope>NUCLEOTIDE SEQUENCE [LARGE SCALE GENOMIC DNA]</scope>
    <source>
        <strain evidence="2 3">ANC 5084</strain>
    </source>
</reference>
<feature type="signal peptide" evidence="1">
    <location>
        <begin position="1"/>
        <end position="23"/>
    </location>
</feature>
<evidence type="ECO:0000313" key="3">
    <source>
        <dbReference type="Proteomes" id="UP000555322"/>
    </source>
</evidence>
<comment type="caution">
    <text evidence="2">The sequence shown here is derived from an EMBL/GenBank/DDBJ whole genome shotgun (WGS) entry which is preliminary data.</text>
</comment>
<dbReference type="RefSeq" id="WP_131267137.1">
    <property type="nucleotide sequence ID" value="NZ_JABERE010000041.1"/>
</dbReference>